<dbReference type="InterPro" id="IPR057352">
    <property type="entry name" value="TPR_TmcB/C"/>
</dbReference>
<dbReference type="InterPro" id="IPR011990">
    <property type="entry name" value="TPR-like_helical_dom_sf"/>
</dbReference>
<evidence type="ECO:0000256" key="1">
    <source>
        <dbReference type="SAM" id="MobiDB-lite"/>
    </source>
</evidence>
<feature type="region of interest" description="Disordered" evidence="1">
    <location>
        <begin position="71"/>
        <end position="92"/>
    </location>
</feature>
<reference evidence="3 5" key="1">
    <citation type="journal article" date="2011" name="Nature">
        <title>The Medicago genome provides insight into the evolution of rhizobial symbioses.</title>
        <authorList>
            <person name="Young N.D."/>
            <person name="Debelle F."/>
            <person name="Oldroyd G.E."/>
            <person name="Geurts R."/>
            <person name="Cannon S.B."/>
            <person name="Udvardi M.K."/>
            <person name="Benedito V.A."/>
            <person name="Mayer K.F."/>
            <person name="Gouzy J."/>
            <person name="Schoof H."/>
            <person name="Van de Peer Y."/>
            <person name="Proost S."/>
            <person name="Cook D.R."/>
            <person name="Meyers B.C."/>
            <person name="Spannagl M."/>
            <person name="Cheung F."/>
            <person name="De Mita S."/>
            <person name="Krishnakumar V."/>
            <person name="Gundlach H."/>
            <person name="Zhou S."/>
            <person name="Mudge J."/>
            <person name="Bharti A.K."/>
            <person name="Murray J.D."/>
            <person name="Naoumkina M.A."/>
            <person name="Rosen B."/>
            <person name="Silverstein K.A."/>
            <person name="Tang H."/>
            <person name="Rombauts S."/>
            <person name="Zhao P.X."/>
            <person name="Zhou P."/>
            <person name="Barbe V."/>
            <person name="Bardou P."/>
            <person name="Bechner M."/>
            <person name="Bellec A."/>
            <person name="Berger A."/>
            <person name="Berges H."/>
            <person name="Bidwell S."/>
            <person name="Bisseling T."/>
            <person name="Choisne N."/>
            <person name="Couloux A."/>
            <person name="Denny R."/>
            <person name="Deshpande S."/>
            <person name="Dai X."/>
            <person name="Doyle J.J."/>
            <person name="Dudez A.M."/>
            <person name="Farmer A.D."/>
            <person name="Fouteau S."/>
            <person name="Franken C."/>
            <person name="Gibelin C."/>
            <person name="Gish J."/>
            <person name="Goldstein S."/>
            <person name="Gonzalez A.J."/>
            <person name="Green P.J."/>
            <person name="Hallab A."/>
            <person name="Hartog M."/>
            <person name="Hua A."/>
            <person name="Humphray S.J."/>
            <person name="Jeong D.H."/>
            <person name="Jing Y."/>
            <person name="Jocker A."/>
            <person name="Kenton S.M."/>
            <person name="Kim D.J."/>
            <person name="Klee K."/>
            <person name="Lai H."/>
            <person name="Lang C."/>
            <person name="Lin S."/>
            <person name="Macmil S.L."/>
            <person name="Magdelenat G."/>
            <person name="Matthews L."/>
            <person name="McCorrison J."/>
            <person name="Monaghan E.L."/>
            <person name="Mun J.H."/>
            <person name="Najar F.Z."/>
            <person name="Nicholson C."/>
            <person name="Noirot C."/>
            <person name="O'Bleness M."/>
            <person name="Paule C.R."/>
            <person name="Poulain J."/>
            <person name="Prion F."/>
            <person name="Qin B."/>
            <person name="Qu C."/>
            <person name="Retzel E.F."/>
            <person name="Riddle C."/>
            <person name="Sallet E."/>
            <person name="Samain S."/>
            <person name="Samson N."/>
            <person name="Sanders I."/>
            <person name="Saurat O."/>
            <person name="Scarpelli C."/>
            <person name="Schiex T."/>
            <person name="Segurens B."/>
            <person name="Severin A.J."/>
            <person name="Sherrier D.J."/>
            <person name="Shi R."/>
            <person name="Sims S."/>
            <person name="Singer S.R."/>
            <person name="Sinharoy S."/>
            <person name="Sterck L."/>
            <person name="Viollet A."/>
            <person name="Wang B.B."/>
            <person name="Wang K."/>
            <person name="Wang M."/>
            <person name="Wang X."/>
            <person name="Warfsmann J."/>
            <person name="Weissenbach J."/>
            <person name="White D.D."/>
            <person name="White J.D."/>
            <person name="Wiley G.B."/>
            <person name="Wincker P."/>
            <person name="Xing Y."/>
            <person name="Yang L."/>
            <person name="Yao Z."/>
            <person name="Ying F."/>
            <person name="Zhai J."/>
            <person name="Zhou L."/>
            <person name="Zuber A."/>
            <person name="Denarie J."/>
            <person name="Dixon R.A."/>
            <person name="May G.D."/>
            <person name="Schwartz D.C."/>
            <person name="Rogers J."/>
            <person name="Quetier F."/>
            <person name="Town C.D."/>
            <person name="Roe B.A."/>
        </authorList>
    </citation>
    <scope>NUCLEOTIDE SEQUENCE [LARGE SCALE GENOMIC DNA]</scope>
    <source>
        <strain evidence="3">A17</strain>
        <strain evidence="4 5">cv. Jemalong A17</strain>
    </source>
</reference>
<protein>
    <submittedName>
        <fullName evidence="3">TPR repeat protein</fullName>
    </submittedName>
</protein>
<proteinExistence type="predicted"/>
<sequence length="376" mass="41487">MTFPTNNICFTNQRTIIINQSENMLLRSSSTPVLGSLLSSSGSFTDSPIHHHTHSLHPESYQALKHLPPTASSLQHHHHNHKLSCTSSPISPSISDLERQNKGLIRRVQSEGNLEDLAYATNCNNNMDSSSKRYSVRQRGFALETIPSFSLSKQTGLREEETDFEDEGYDDDFSSVLNSTASGVVVNDEVKDRVFRVSFGEEGKVGNKEMYLAKGLGVDGIGGCSGGNGGGDYNSMGSGGNDGDSNHGVEEYYKKMVQQNPGNPLFLRNYAQFLYQCKQDREGAEEYYSRAILADPNDGEVLSQYGKLVWELHRDEERASSYFERAVQASPDDSHVQAAYASFLWDTEEDEDAAGSNDPQCLPQHFHFGAMATTGA</sequence>
<gene>
    <name evidence="4" type="primary">11446470</name>
    <name evidence="3" type="ordered locus">MTR_7g098450</name>
</gene>
<name>G7KXF9_MEDTR</name>
<feature type="domain" description="TmcB/TmcC TPR repeats" evidence="2">
    <location>
        <begin position="246"/>
        <end position="293"/>
    </location>
</feature>
<dbReference type="Proteomes" id="UP000002051">
    <property type="component" value="Unassembled WGS sequence"/>
</dbReference>
<dbReference type="OrthoDB" id="1926212at2759"/>
<dbReference type="ExpressionAtlas" id="G7KXF9">
    <property type="expression patterns" value="differential"/>
</dbReference>
<dbReference type="PANTHER" id="PTHR26312">
    <property type="entry name" value="TETRATRICOPEPTIDE REPEAT PROTEIN 5"/>
    <property type="match status" value="1"/>
</dbReference>
<dbReference type="InterPro" id="IPR003107">
    <property type="entry name" value="HAT"/>
</dbReference>
<evidence type="ECO:0000313" key="3">
    <source>
        <dbReference type="EMBL" id="AES81593.2"/>
    </source>
</evidence>
<evidence type="ECO:0000259" key="2">
    <source>
        <dbReference type="Pfam" id="PF25474"/>
    </source>
</evidence>
<dbReference type="Pfam" id="PF25474">
    <property type="entry name" value="TPR_TmcB"/>
    <property type="match status" value="1"/>
</dbReference>
<dbReference type="EnsemblPlants" id="AES81593">
    <property type="protein sequence ID" value="AES81593"/>
    <property type="gene ID" value="MTR_7g098450"/>
</dbReference>
<evidence type="ECO:0000313" key="5">
    <source>
        <dbReference type="Proteomes" id="UP000002051"/>
    </source>
</evidence>
<dbReference type="Gene3D" id="1.25.40.10">
    <property type="entry name" value="Tetratricopeptide repeat domain"/>
    <property type="match status" value="1"/>
</dbReference>
<dbReference type="AlphaFoldDB" id="G7KXF9"/>
<reference evidence="4" key="3">
    <citation type="submission" date="2015-04" db="UniProtKB">
        <authorList>
            <consortium name="EnsemblPlants"/>
        </authorList>
    </citation>
    <scope>IDENTIFICATION</scope>
    <source>
        <strain evidence="4">cv. Jemalong A17</strain>
    </source>
</reference>
<organism evidence="3 5">
    <name type="scientific">Medicago truncatula</name>
    <name type="common">Barrel medic</name>
    <name type="synonym">Medicago tribuloides</name>
    <dbReference type="NCBI Taxonomy" id="3880"/>
    <lineage>
        <taxon>Eukaryota</taxon>
        <taxon>Viridiplantae</taxon>
        <taxon>Streptophyta</taxon>
        <taxon>Embryophyta</taxon>
        <taxon>Tracheophyta</taxon>
        <taxon>Spermatophyta</taxon>
        <taxon>Magnoliopsida</taxon>
        <taxon>eudicotyledons</taxon>
        <taxon>Gunneridae</taxon>
        <taxon>Pentapetalae</taxon>
        <taxon>rosids</taxon>
        <taxon>fabids</taxon>
        <taxon>Fabales</taxon>
        <taxon>Fabaceae</taxon>
        <taxon>Papilionoideae</taxon>
        <taxon>50 kb inversion clade</taxon>
        <taxon>NPAAA clade</taxon>
        <taxon>Hologalegina</taxon>
        <taxon>IRL clade</taxon>
        <taxon>Trifolieae</taxon>
        <taxon>Medicago</taxon>
    </lineage>
</organism>
<dbReference type="PaxDb" id="3880-AES81593"/>
<accession>G7KXF9</accession>
<dbReference type="PANTHER" id="PTHR26312:SF225">
    <property type="entry name" value="TPR REPEAT PROTEIN"/>
    <property type="match status" value="1"/>
</dbReference>
<dbReference type="SUPFAM" id="SSF48452">
    <property type="entry name" value="TPR-like"/>
    <property type="match status" value="1"/>
</dbReference>
<keyword evidence="5" id="KW-1185">Reference proteome</keyword>
<reference evidence="3 5" key="2">
    <citation type="journal article" date="2014" name="BMC Genomics">
        <title>An improved genome release (version Mt4.0) for the model legume Medicago truncatula.</title>
        <authorList>
            <person name="Tang H."/>
            <person name="Krishnakumar V."/>
            <person name="Bidwell S."/>
            <person name="Rosen B."/>
            <person name="Chan A."/>
            <person name="Zhou S."/>
            <person name="Gentzbittel L."/>
            <person name="Childs K.L."/>
            <person name="Yandell M."/>
            <person name="Gundlach H."/>
            <person name="Mayer K.F."/>
            <person name="Schwartz D.C."/>
            <person name="Town C.D."/>
        </authorList>
    </citation>
    <scope>GENOME REANNOTATION</scope>
    <source>
        <strain evidence="4 5">cv. Jemalong A17</strain>
    </source>
</reference>
<evidence type="ECO:0000313" key="4">
    <source>
        <dbReference type="EnsemblPlants" id="AES81593"/>
    </source>
</evidence>
<dbReference type="SMART" id="SM00386">
    <property type="entry name" value="HAT"/>
    <property type="match status" value="3"/>
</dbReference>
<dbReference type="GO" id="GO:0006396">
    <property type="term" value="P:RNA processing"/>
    <property type="evidence" value="ECO:0007669"/>
    <property type="project" value="InterPro"/>
</dbReference>
<dbReference type="EMBL" id="CM001223">
    <property type="protein sequence ID" value="AES81593.2"/>
    <property type="molecule type" value="Genomic_DNA"/>
</dbReference>